<dbReference type="OMA" id="EYGLECN"/>
<dbReference type="PANTHER" id="PTHR11802:SF236">
    <property type="entry name" value="OS02G0463500 PROTEIN"/>
    <property type="match status" value="1"/>
</dbReference>
<dbReference type="GO" id="GO:0006508">
    <property type="term" value="P:proteolysis"/>
    <property type="evidence" value="ECO:0007669"/>
    <property type="project" value="InterPro"/>
</dbReference>
<dbReference type="GO" id="GO:0016747">
    <property type="term" value="F:acyltransferase activity, transferring groups other than amino-acyl groups"/>
    <property type="evidence" value="ECO:0000318"/>
    <property type="project" value="GO_Central"/>
</dbReference>
<dbReference type="FunFam" id="3.40.50.12670:FF:000002">
    <property type="entry name" value="Carboxypeptidase"/>
    <property type="match status" value="1"/>
</dbReference>
<dbReference type="OrthoDB" id="443318at2759"/>
<accession>A0A194YQQ7</accession>
<comment type="similarity">
    <text evidence="1">Belongs to the peptidase S10 family.</text>
</comment>
<dbReference type="Gramene" id="KXG30160">
    <property type="protein sequence ID" value="KXG30160"/>
    <property type="gene ID" value="SORBI_3004G139700"/>
</dbReference>
<dbReference type="SUPFAM" id="SSF53474">
    <property type="entry name" value="alpha/beta-Hydrolases"/>
    <property type="match status" value="1"/>
</dbReference>
<dbReference type="GO" id="GO:0019748">
    <property type="term" value="P:secondary metabolic process"/>
    <property type="evidence" value="ECO:0000318"/>
    <property type="project" value="GO_Central"/>
</dbReference>
<keyword evidence="3" id="KW-1185">Reference proteome</keyword>
<dbReference type="Pfam" id="PF00450">
    <property type="entry name" value="Peptidase_S10"/>
    <property type="match status" value="1"/>
</dbReference>
<reference evidence="2 3" key="1">
    <citation type="journal article" date="2009" name="Nature">
        <title>The Sorghum bicolor genome and the diversification of grasses.</title>
        <authorList>
            <person name="Paterson A.H."/>
            <person name="Bowers J.E."/>
            <person name="Bruggmann R."/>
            <person name="Dubchak I."/>
            <person name="Grimwood J."/>
            <person name="Gundlach H."/>
            <person name="Haberer G."/>
            <person name="Hellsten U."/>
            <person name="Mitros T."/>
            <person name="Poliakov A."/>
            <person name="Schmutz J."/>
            <person name="Spannagl M."/>
            <person name="Tang H."/>
            <person name="Wang X."/>
            <person name="Wicker T."/>
            <person name="Bharti A.K."/>
            <person name="Chapman J."/>
            <person name="Feltus F.A."/>
            <person name="Gowik U."/>
            <person name="Grigoriev I.V."/>
            <person name="Lyons E."/>
            <person name="Maher C.A."/>
            <person name="Martis M."/>
            <person name="Narechania A."/>
            <person name="Otillar R.P."/>
            <person name="Penning B.W."/>
            <person name="Salamov A.A."/>
            <person name="Wang Y."/>
            <person name="Zhang L."/>
            <person name="Carpita N.C."/>
            <person name="Freeling M."/>
            <person name="Gingle A.R."/>
            <person name="Hash C.T."/>
            <person name="Keller B."/>
            <person name="Klein P."/>
            <person name="Kresovich S."/>
            <person name="McCann M.C."/>
            <person name="Ming R."/>
            <person name="Peterson D.G."/>
            <person name="Mehboob-ur-Rahman"/>
            <person name="Ware D."/>
            <person name="Westhoff P."/>
            <person name="Mayer K.F."/>
            <person name="Messing J."/>
            <person name="Rokhsar D.S."/>
        </authorList>
    </citation>
    <scope>NUCLEOTIDE SEQUENCE [LARGE SCALE GENOMIC DNA]</scope>
    <source>
        <strain evidence="3">cv. BTx623</strain>
    </source>
</reference>
<dbReference type="Gene3D" id="3.40.50.1820">
    <property type="entry name" value="alpha/beta hydrolase"/>
    <property type="match status" value="1"/>
</dbReference>
<dbReference type="Proteomes" id="UP000000768">
    <property type="component" value="Chromosome 4"/>
</dbReference>
<dbReference type="PANTHER" id="PTHR11802">
    <property type="entry name" value="SERINE PROTEASE FAMILY S10 SERINE CARBOXYPEPTIDASE"/>
    <property type="match status" value="1"/>
</dbReference>
<evidence type="ECO:0000313" key="3">
    <source>
        <dbReference type="Proteomes" id="UP000000768"/>
    </source>
</evidence>
<protein>
    <submittedName>
        <fullName evidence="2">Uncharacterized protein</fullName>
    </submittedName>
</protein>
<proteinExistence type="inferred from homology"/>
<dbReference type="InterPro" id="IPR001563">
    <property type="entry name" value="Peptidase_S10"/>
</dbReference>
<dbReference type="AlphaFoldDB" id="A0A194YQQ7"/>
<organism evidence="2 3">
    <name type="scientific">Sorghum bicolor</name>
    <name type="common">Sorghum</name>
    <name type="synonym">Sorghum vulgare</name>
    <dbReference type="NCBI Taxonomy" id="4558"/>
    <lineage>
        <taxon>Eukaryota</taxon>
        <taxon>Viridiplantae</taxon>
        <taxon>Streptophyta</taxon>
        <taxon>Embryophyta</taxon>
        <taxon>Tracheophyta</taxon>
        <taxon>Spermatophyta</taxon>
        <taxon>Magnoliopsida</taxon>
        <taxon>Liliopsida</taxon>
        <taxon>Poales</taxon>
        <taxon>Poaceae</taxon>
        <taxon>PACMAD clade</taxon>
        <taxon>Panicoideae</taxon>
        <taxon>Andropogonodae</taxon>
        <taxon>Andropogoneae</taxon>
        <taxon>Sorghinae</taxon>
        <taxon>Sorghum</taxon>
    </lineage>
</organism>
<dbReference type="ExpressionAtlas" id="A0A194YQQ7">
    <property type="expression patterns" value="baseline"/>
</dbReference>
<dbReference type="InParanoid" id="A0A194YQQ7"/>
<sequence length="479" mass="54001">MSRPRILASVEAGVRLLRVAAAAAAVLLCLSVHLGRAAPLGAEVAEFPGFEGNLPSKHYAGYITVGHEQQKRHLYYYLAISERNPSLDPVVIWINGGPACSGFSAFLHSIGPFKMEGSQVHINDGPRVTLNPYSWTKMASLILVDSPAGVGYSYADTEDDYTTNDTSRVVDLYDFLSKWFAEYSEFLSNPFYIAGCSYSGVIVPVLAQEILKRNEESGGMKINFKGYSLCNPAIDVDIENNAHVPYAFRMGLISDELFQSLVATCNGKYWNNSNPSCQGNMEQFYMQIKGINMEHILCPPCRYKMGITNEFVEYDSGQMFERLSKTSKHGLECHDQELALEKLFDTDLGREKLHAKKVEVSGSWKRCPKRVLYTRDILTLIEYHLNITSKGYRVFVYSGDHSLLVPFTATMEWLKKLNYNEIEKWHPWFVENQIAGYSIRYENNILFATIKGAGHVPSDYLPLEVFVAYQRWIDGAASL</sequence>
<dbReference type="InterPro" id="IPR029058">
    <property type="entry name" value="AB_hydrolase_fold"/>
</dbReference>
<gene>
    <name evidence="2" type="ORF">SORBI_3004G139700</name>
</gene>
<dbReference type="PRINTS" id="PR00724">
    <property type="entry name" value="CRBOXYPTASEC"/>
</dbReference>
<evidence type="ECO:0000313" key="2">
    <source>
        <dbReference type="EMBL" id="KXG30160.1"/>
    </source>
</evidence>
<name>A0A194YQQ7_SORBI</name>
<dbReference type="EMBL" id="CM000763">
    <property type="protein sequence ID" value="KXG30160.1"/>
    <property type="molecule type" value="Genomic_DNA"/>
</dbReference>
<dbReference type="eggNOG" id="KOG1282">
    <property type="taxonomic scope" value="Eukaryota"/>
</dbReference>
<dbReference type="GO" id="GO:0004185">
    <property type="term" value="F:serine-type carboxypeptidase activity"/>
    <property type="evidence" value="ECO:0007669"/>
    <property type="project" value="InterPro"/>
</dbReference>
<dbReference type="Gene3D" id="3.40.50.12670">
    <property type="match status" value="1"/>
</dbReference>
<reference evidence="3" key="2">
    <citation type="journal article" date="2018" name="Plant J.">
        <title>The Sorghum bicolor reference genome: improved assembly, gene annotations, a transcriptome atlas, and signatures of genome organization.</title>
        <authorList>
            <person name="McCormick R.F."/>
            <person name="Truong S.K."/>
            <person name="Sreedasyam A."/>
            <person name="Jenkins J."/>
            <person name="Shu S."/>
            <person name="Sims D."/>
            <person name="Kennedy M."/>
            <person name="Amirebrahimi M."/>
            <person name="Weers B.D."/>
            <person name="McKinley B."/>
            <person name="Mattison A."/>
            <person name="Morishige D.T."/>
            <person name="Grimwood J."/>
            <person name="Schmutz J."/>
            <person name="Mullet J.E."/>
        </authorList>
    </citation>
    <scope>NUCLEOTIDE SEQUENCE [LARGE SCALE GENOMIC DNA]</scope>
    <source>
        <strain evidence="3">cv. BTx623</strain>
    </source>
</reference>
<evidence type="ECO:0000256" key="1">
    <source>
        <dbReference type="ARBA" id="ARBA00009431"/>
    </source>
</evidence>